<feature type="compositionally biased region" description="Pro residues" evidence="1">
    <location>
        <begin position="717"/>
        <end position="727"/>
    </location>
</feature>
<dbReference type="InterPro" id="IPR048739">
    <property type="entry name" value="CEP104_N"/>
</dbReference>
<dbReference type="InterPro" id="IPR034085">
    <property type="entry name" value="TOG"/>
</dbReference>
<organism evidence="3 4">
    <name type="scientific">Blattamonas nauphoetae</name>
    <dbReference type="NCBI Taxonomy" id="2049346"/>
    <lineage>
        <taxon>Eukaryota</taxon>
        <taxon>Metamonada</taxon>
        <taxon>Preaxostyla</taxon>
        <taxon>Oxymonadida</taxon>
        <taxon>Blattamonas</taxon>
    </lineage>
</organism>
<dbReference type="SUPFAM" id="SSF48371">
    <property type="entry name" value="ARM repeat"/>
    <property type="match status" value="1"/>
</dbReference>
<reference evidence="3 4" key="1">
    <citation type="journal article" date="2022" name="bioRxiv">
        <title>Genomics of Preaxostyla Flagellates Illuminates Evolutionary Transitions and the Path Towards Mitochondrial Loss.</title>
        <authorList>
            <person name="Novak L.V.F."/>
            <person name="Treitli S.C."/>
            <person name="Pyrih J."/>
            <person name="Halakuc P."/>
            <person name="Pipaliya S.V."/>
            <person name="Vacek V."/>
            <person name="Brzon O."/>
            <person name="Soukal P."/>
            <person name="Eme L."/>
            <person name="Dacks J.B."/>
            <person name="Karnkowska A."/>
            <person name="Elias M."/>
            <person name="Hampl V."/>
        </authorList>
    </citation>
    <scope>NUCLEOTIDE SEQUENCE [LARGE SCALE GENOMIC DNA]</scope>
    <source>
        <strain evidence="3">NAU3</strain>
        <tissue evidence="3">Gut</tissue>
    </source>
</reference>
<evidence type="ECO:0000259" key="2">
    <source>
        <dbReference type="SMART" id="SM01349"/>
    </source>
</evidence>
<feature type="region of interest" description="Disordered" evidence="1">
    <location>
        <begin position="907"/>
        <end position="934"/>
    </location>
</feature>
<feature type="compositionally biased region" description="Low complexity" evidence="1">
    <location>
        <begin position="728"/>
        <end position="764"/>
    </location>
</feature>
<dbReference type="InterPro" id="IPR048738">
    <property type="entry name" value="CEP104_Znf"/>
</dbReference>
<feature type="compositionally biased region" description="Basic and acidic residues" evidence="1">
    <location>
        <begin position="296"/>
        <end position="315"/>
    </location>
</feature>
<dbReference type="InterPro" id="IPR001943">
    <property type="entry name" value="UVR_dom"/>
</dbReference>
<evidence type="ECO:0000313" key="3">
    <source>
        <dbReference type="EMBL" id="KAK2947150.1"/>
    </source>
</evidence>
<dbReference type="Proteomes" id="UP001281761">
    <property type="component" value="Unassembled WGS sequence"/>
</dbReference>
<evidence type="ECO:0000313" key="4">
    <source>
        <dbReference type="Proteomes" id="UP001281761"/>
    </source>
</evidence>
<sequence>MSTLAYDIVAFSSELPERPASNLTKTNEDNHGWQSAPDPTFPQEIMLQFKNGPCHISALHILSHEYKIASKVDLYLGLPTNGSLAASAADCVFFILGHTSFQRLEAKQNQYSELKTINLNTYAQYVRLSFSPNFINAINPNNMIGIRSIRFEGTPVGSDPKHTANLRALLLQATNRPAPPSTLPLHISLPPSSNKTEQPHYIPTVGLKKSELSTEEMEREFSMKKDLAVREEDFDAAKMWKRAIERLREIAPQLTELEKQKDEAIAVEDYDQAKAVKLQITRIKEELKAMSAGKMDAFEEQQRKNRRSVENEPRNRGGFNRGARNDDYRERPNVSPPRGGKMGHSRSRSPSPPQAPLNSTYDDDRPLHSTRNQGAGSQVKLKGMTDEEKEAFGYLPKGSTNLRSKLGESMGAMDAGEADPETAFIHKKFDGPEGEHDKQSASANKSEEEAAREFERQQEANQKDIDVPRLTEKDREANSALISVVGEDIVALSLSNAWQHREEAAQKFFKPLTSPSASSSLPILLATLIKLAKDKNANVITAAFDTACSVVTSDTSGTAVHVAEKIAPLAVEKVGDGMKKVSDKAHEFISNCIATPSLGPSLVAEYLVPASLKTPPKAKVQIHQARLSLLKMCVEKEKEGGSRTPVAGIRLDMTKLCKYCCEQMSSANEKVREEAMSLFVLVEGENMKVSAQALQGAGLQPSIIKKIDDLRGNPQPAAQPAPSPFAQPKPTAKAAAPAPKQPAAAPKASSKAASVAPKANAPTPKQAPPPPADTGMGEEDDEGDMTTCDFCGEHNPSWTRDLLIQHQEQTCPCIIECPHCHSPVFIAELTHHRLNECEKSGLFVECGKCNEAVLQKELQKHMKSGECRILKNENNTHCPLCHAELENDDNVFIEHLTVKPGCPANPRTKGKWDAQKRGLQAPKAGSRIPGIAKR</sequence>
<gene>
    <name evidence="3" type="ORF">BLNAU_17926</name>
</gene>
<dbReference type="Gene3D" id="2.60.120.260">
    <property type="entry name" value="Galactose-binding domain-like"/>
    <property type="match status" value="1"/>
</dbReference>
<dbReference type="InterPro" id="IPR052607">
    <property type="entry name" value="CEP104-like"/>
</dbReference>
<keyword evidence="4" id="KW-1185">Reference proteome</keyword>
<dbReference type="PANTHER" id="PTHR13371:SF0">
    <property type="entry name" value="CENTROSOMAL PROTEIN OF 104 KDA"/>
    <property type="match status" value="1"/>
</dbReference>
<evidence type="ECO:0000256" key="1">
    <source>
        <dbReference type="SAM" id="MobiDB-lite"/>
    </source>
</evidence>
<dbReference type="PANTHER" id="PTHR13371">
    <property type="entry name" value="GLYCINE-, GLUTAMATE-, THIENYLCYCLOHEXYLPIPERIDINE-BINDING PROTEIN"/>
    <property type="match status" value="1"/>
</dbReference>
<dbReference type="Gene3D" id="1.25.10.10">
    <property type="entry name" value="Leucine-rich Repeat Variant"/>
    <property type="match status" value="1"/>
</dbReference>
<dbReference type="Pfam" id="PF21039">
    <property type="entry name" value="CEP104_ZnF"/>
    <property type="match status" value="1"/>
</dbReference>
<name>A0ABQ9X5W3_9EUKA</name>
<feature type="region of interest" description="Disordered" evidence="1">
    <location>
        <begin position="427"/>
        <end position="472"/>
    </location>
</feature>
<dbReference type="Pfam" id="PF21040">
    <property type="entry name" value="CEP104-like_TOG"/>
    <property type="match status" value="1"/>
</dbReference>
<dbReference type="EMBL" id="JARBJD010000209">
    <property type="protein sequence ID" value="KAK2947150.1"/>
    <property type="molecule type" value="Genomic_DNA"/>
</dbReference>
<comment type="caution">
    <text evidence="3">The sequence shown here is derived from an EMBL/GenBank/DDBJ whole genome shotgun (WGS) entry which is preliminary data.</text>
</comment>
<feature type="region of interest" description="Disordered" evidence="1">
    <location>
        <begin position="294"/>
        <end position="383"/>
    </location>
</feature>
<feature type="domain" description="TOG" evidence="2">
    <location>
        <begin position="471"/>
        <end position="716"/>
    </location>
</feature>
<accession>A0ABQ9X5W3</accession>
<dbReference type="Pfam" id="PF21038">
    <property type="entry name" value="CEP104_N"/>
    <property type="match status" value="1"/>
</dbReference>
<protein>
    <submittedName>
        <fullName evidence="3">Centrosomal protein of 104 kDa</fullName>
    </submittedName>
</protein>
<dbReference type="InterPro" id="IPR016024">
    <property type="entry name" value="ARM-type_fold"/>
</dbReference>
<dbReference type="Pfam" id="PF02151">
    <property type="entry name" value="UVR"/>
    <property type="match status" value="1"/>
</dbReference>
<dbReference type="SMART" id="SM01349">
    <property type="entry name" value="TOG"/>
    <property type="match status" value="1"/>
</dbReference>
<feature type="region of interest" description="Disordered" evidence="1">
    <location>
        <begin position="709"/>
        <end position="788"/>
    </location>
</feature>
<feature type="compositionally biased region" description="Basic and acidic residues" evidence="1">
    <location>
        <begin position="323"/>
        <end position="332"/>
    </location>
</feature>
<dbReference type="InterPro" id="IPR011989">
    <property type="entry name" value="ARM-like"/>
</dbReference>
<proteinExistence type="predicted"/>